<protein>
    <submittedName>
        <fullName evidence="2">3-hydroxybutyryl-CoA dehydratase</fullName>
    </submittedName>
</protein>
<dbReference type="InterPro" id="IPR002539">
    <property type="entry name" value="MaoC-like_dom"/>
</dbReference>
<dbReference type="Proteomes" id="UP000192790">
    <property type="component" value="Unassembled WGS sequence"/>
</dbReference>
<sequence>MSKIDFSDAKSRDPSINGYTYDELQVGDKAYYTKTVSESDIYTFAGITGDFNPAHTNEASPHPLFGTRICHGAFSAGLVSAALGMKMPGQGCLYLSQTSKFVRAVKFGDTVTVRLEVTKKDDAKKRVILSTDCYNQKDELVLTGEAVILPKK</sequence>
<organism evidence="2 3">
    <name type="scientific">Papillibacter cinnamivorans DSM 12816</name>
    <dbReference type="NCBI Taxonomy" id="1122930"/>
    <lineage>
        <taxon>Bacteria</taxon>
        <taxon>Bacillati</taxon>
        <taxon>Bacillota</taxon>
        <taxon>Clostridia</taxon>
        <taxon>Eubacteriales</taxon>
        <taxon>Oscillospiraceae</taxon>
        <taxon>Papillibacter</taxon>
    </lineage>
</organism>
<dbReference type="PANTHER" id="PTHR43437:SF3">
    <property type="entry name" value="HYDROXYACYL-THIOESTER DEHYDRATASE TYPE 2, MITOCHONDRIAL"/>
    <property type="match status" value="1"/>
</dbReference>
<feature type="domain" description="MaoC-like" evidence="1">
    <location>
        <begin position="32"/>
        <end position="126"/>
    </location>
</feature>
<reference evidence="2 3" key="1">
    <citation type="submission" date="2017-04" db="EMBL/GenBank/DDBJ databases">
        <authorList>
            <person name="Afonso C.L."/>
            <person name="Miller P.J."/>
            <person name="Scott M.A."/>
            <person name="Spackman E."/>
            <person name="Goraichik I."/>
            <person name="Dimitrov K.M."/>
            <person name="Suarez D.L."/>
            <person name="Swayne D.E."/>
        </authorList>
    </citation>
    <scope>NUCLEOTIDE SEQUENCE [LARGE SCALE GENOMIC DNA]</scope>
    <source>
        <strain evidence="2 3">DSM 12816</strain>
    </source>
</reference>
<dbReference type="InterPro" id="IPR050965">
    <property type="entry name" value="UPF0336/Enoyl-CoA_hydratase"/>
</dbReference>
<evidence type="ECO:0000313" key="2">
    <source>
        <dbReference type="EMBL" id="SMC79745.1"/>
    </source>
</evidence>
<dbReference type="PANTHER" id="PTHR43437">
    <property type="entry name" value="HYDROXYACYL-THIOESTER DEHYDRATASE TYPE 2, MITOCHONDRIAL-RELATED"/>
    <property type="match status" value="1"/>
</dbReference>
<dbReference type="CDD" id="cd03449">
    <property type="entry name" value="R_hydratase"/>
    <property type="match status" value="1"/>
</dbReference>
<evidence type="ECO:0000313" key="3">
    <source>
        <dbReference type="Proteomes" id="UP000192790"/>
    </source>
</evidence>
<dbReference type="InterPro" id="IPR029069">
    <property type="entry name" value="HotDog_dom_sf"/>
</dbReference>
<dbReference type="AlphaFoldDB" id="A0A1W2C3E0"/>
<keyword evidence="3" id="KW-1185">Reference proteome</keyword>
<dbReference type="GO" id="GO:0006633">
    <property type="term" value="P:fatty acid biosynthetic process"/>
    <property type="evidence" value="ECO:0007669"/>
    <property type="project" value="TreeGrafter"/>
</dbReference>
<gene>
    <name evidence="2" type="ORF">SAMN02745168_2533</name>
</gene>
<dbReference type="GO" id="GO:0019171">
    <property type="term" value="F:(3R)-hydroxyacyl-[acyl-carrier-protein] dehydratase activity"/>
    <property type="evidence" value="ECO:0007669"/>
    <property type="project" value="TreeGrafter"/>
</dbReference>
<dbReference type="STRING" id="1122930.SAMN02745168_2533"/>
<dbReference type="Pfam" id="PF01575">
    <property type="entry name" value="MaoC_dehydratas"/>
    <property type="match status" value="1"/>
</dbReference>
<dbReference type="RefSeq" id="WP_200809715.1">
    <property type="nucleotide sequence ID" value="NZ_FWXW01000007.1"/>
</dbReference>
<evidence type="ECO:0000259" key="1">
    <source>
        <dbReference type="Pfam" id="PF01575"/>
    </source>
</evidence>
<dbReference type="Gene3D" id="3.10.129.10">
    <property type="entry name" value="Hotdog Thioesterase"/>
    <property type="match status" value="1"/>
</dbReference>
<dbReference type="SUPFAM" id="SSF54637">
    <property type="entry name" value="Thioesterase/thiol ester dehydrase-isomerase"/>
    <property type="match status" value="1"/>
</dbReference>
<accession>A0A1W2C3E0</accession>
<dbReference type="EMBL" id="FWXW01000007">
    <property type="protein sequence ID" value="SMC79745.1"/>
    <property type="molecule type" value="Genomic_DNA"/>
</dbReference>
<proteinExistence type="predicted"/>
<name>A0A1W2C3E0_9FIRM</name>